<dbReference type="NCBIfam" id="NF033520">
    <property type="entry name" value="transpos_IS982"/>
    <property type="match status" value="1"/>
</dbReference>
<gene>
    <name evidence="2" type="ORF">BJY18_004841</name>
</gene>
<dbReference type="GO" id="GO:0004803">
    <property type="term" value="F:transposase activity"/>
    <property type="evidence" value="ECO:0007669"/>
    <property type="project" value="InterPro"/>
</dbReference>
<dbReference type="GO" id="GO:0006313">
    <property type="term" value="P:DNA transposition"/>
    <property type="evidence" value="ECO:0007669"/>
    <property type="project" value="InterPro"/>
</dbReference>
<dbReference type="Pfam" id="PF01609">
    <property type="entry name" value="DDE_Tnp_1"/>
    <property type="match status" value="1"/>
</dbReference>
<protein>
    <recommendedName>
        <fullName evidence="1">Transposase IS4-like domain-containing protein</fullName>
    </recommendedName>
</protein>
<evidence type="ECO:0000313" key="3">
    <source>
        <dbReference type="Proteomes" id="UP000581769"/>
    </source>
</evidence>
<sequence length="308" mass="34716">MQAWEEGVQDQTVTNELDTLLTALYVLVDDHVVPPRVGRGRRPELTDSELITMAVAQVLQRYDSERRWIRHIHADSGWRAMFPAMLGQSGYHKRLKTAQPLLCKAILALAACCPSWFDDMWITNATPVPWGMSRETVKRSDLAGHASYGYCASHSRWYWGLKLYLVCSGDGMPVMWCLANPKLGEREVLAALLADNRHFIRNGQVLLADKGFAGKEFKKLTAAMGLELLRPDRKDETYRNGNLGGVRQRIESVNQTLKGQLDLEAHGGRTPAGVFTRVTQRLLAMATAIWHNWTTDLTSKRSLIAFDH</sequence>
<evidence type="ECO:0000259" key="1">
    <source>
        <dbReference type="Pfam" id="PF01609"/>
    </source>
</evidence>
<organism evidence="2 3">
    <name type="scientific">Amycolatopsis jiangsuensis</name>
    <dbReference type="NCBI Taxonomy" id="1181879"/>
    <lineage>
        <taxon>Bacteria</taxon>
        <taxon>Bacillati</taxon>
        <taxon>Actinomycetota</taxon>
        <taxon>Actinomycetes</taxon>
        <taxon>Pseudonocardiales</taxon>
        <taxon>Pseudonocardiaceae</taxon>
        <taxon>Amycolatopsis</taxon>
    </lineage>
</organism>
<dbReference type="Proteomes" id="UP000581769">
    <property type="component" value="Unassembled WGS sequence"/>
</dbReference>
<dbReference type="EMBL" id="JACHMG010000001">
    <property type="protein sequence ID" value="MBB4687356.1"/>
    <property type="molecule type" value="Genomic_DNA"/>
</dbReference>
<accession>A0A840IXJ3</accession>
<dbReference type="AlphaFoldDB" id="A0A840IXJ3"/>
<keyword evidence="3" id="KW-1185">Reference proteome</keyword>
<evidence type="ECO:0000313" key="2">
    <source>
        <dbReference type="EMBL" id="MBB4687356.1"/>
    </source>
</evidence>
<dbReference type="GO" id="GO:0003677">
    <property type="term" value="F:DNA binding"/>
    <property type="evidence" value="ECO:0007669"/>
    <property type="project" value="InterPro"/>
</dbReference>
<reference evidence="2 3" key="1">
    <citation type="submission" date="2020-08" db="EMBL/GenBank/DDBJ databases">
        <title>Sequencing the genomes of 1000 actinobacteria strains.</title>
        <authorList>
            <person name="Klenk H.-P."/>
        </authorList>
    </citation>
    <scope>NUCLEOTIDE SEQUENCE [LARGE SCALE GENOMIC DNA]</scope>
    <source>
        <strain evidence="2 3">DSM 45859</strain>
    </source>
</reference>
<feature type="domain" description="Transposase IS4-like" evidence="1">
    <location>
        <begin position="144"/>
        <end position="284"/>
    </location>
</feature>
<name>A0A840IXJ3_9PSEU</name>
<proteinExistence type="predicted"/>
<dbReference type="InterPro" id="IPR002559">
    <property type="entry name" value="Transposase_11"/>
</dbReference>
<comment type="caution">
    <text evidence="2">The sequence shown here is derived from an EMBL/GenBank/DDBJ whole genome shotgun (WGS) entry which is preliminary data.</text>
</comment>